<evidence type="ECO:0000256" key="3">
    <source>
        <dbReference type="ARBA" id="ARBA00022723"/>
    </source>
</evidence>
<dbReference type="AlphaFoldDB" id="A0AA38C555"/>
<evidence type="ECO:0000256" key="5">
    <source>
        <dbReference type="ARBA" id="ARBA00023004"/>
    </source>
</evidence>
<dbReference type="GO" id="GO:0042617">
    <property type="term" value="P:paclitaxel biosynthetic process"/>
    <property type="evidence" value="ECO:0007669"/>
    <property type="project" value="UniProtKB-KW"/>
</dbReference>
<keyword evidence="6" id="KW-0876">Taxol biosynthesis</keyword>
<dbReference type="PRINTS" id="PR00463">
    <property type="entry name" value="EP450I"/>
</dbReference>
<keyword evidence="9" id="KW-1133">Transmembrane helix</keyword>
<dbReference type="GO" id="GO:0005506">
    <property type="term" value="F:iron ion binding"/>
    <property type="evidence" value="ECO:0007669"/>
    <property type="project" value="InterPro"/>
</dbReference>
<dbReference type="GO" id="GO:0016705">
    <property type="term" value="F:oxidoreductase activity, acting on paired donors, with incorporation or reduction of molecular oxygen"/>
    <property type="evidence" value="ECO:0007669"/>
    <property type="project" value="InterPro"/>
</dbReference>
<dbReference type="OMA" id="HYANIYY"/>
<keyword evidence="9" id="KW-0812">Transmembrane</keyword>
<evidence type="ECO:0008006" key="12">
    <source>
        <dbReference type="Google" id="ProtNLM"/>
    </source>
</evidence>
<keyword evidence="11" id="KW-1185">Reference proteome</keyword>
<accession>A0AA38C555</accession>
<name>A0AA38C555_TAXCH</name>
<organism evidence="10 11">
    <name type="scientific">Taxus chinensis</name>
    <name type="common">Chinese yew</name>
    <name type="synonym">Taxus wallichiana var. chinensis</name>
    <dbReference type="NCBI Taxonomy" id="29808"/>
    <lineage>
        <taxon>Eukaryota</taxon>
        <taxon>Viridiplantae</taxon>
        <taxon>Streptophyta</taxon>
        <taxon>Embryophyta</taxon>
        <taxon>Tracheophyta</taxon>
        <taxon>Spermatophyta</taxon>
        <taxon>Pinopsida</taxon>
        <taxon>Pinidae</taxon>
        <taxon>Conifers II</taxon>
        <taxon>Cupressales</taxon>
        <taxon>Taxaceae</taxon>
        <taxon>Taxus</taxon>
    </lineage>
</organism>
<reference evidence="10 11" key="1">
    <citation type="journal article" date="2021" name="Nat. Plants">
        <title>The Taxus genome provides insights into paclitaxel biosynthesis.</title>
        <authorList>
            <person name="Xiong X."/>
            <person name="Gou J."/>
            <person name="Liao Q."/>
            <person name="Li Y."/>
            <person name="Zhou Q."/>
            <person name="Bi G."/>
            <person name="Li C."/>
            <person name="Du R."/>
            <person name="Wang X."/>
            <person name="Sun T."/>
            <person name="Guo L."/>
            <person name="Liang H."/>
            <person name="Lu P."/>
            <person name="Wu Y."/>
            <person name="Zhang Z."/>
            <person name="Ro D.K."/>
            <person name="Shang Y."/>
            <person name="Huang S."/>
            <person name="Yan J."/>
        </authorList>
    </citation>
    <scope>NUCLEOTIDE SEQUENCE [LARGE SCALE GENOMIC DNA]</scope>
    <source>
        <strain evidence="10">Ta-2019</strain>
    </source>
</reference>
<dbReference type="CDD" id="cd11064">
    <property type="entry name" value="CYP86A"/>
    <property type="match status" value="1"/>
</dbReference>
<dbReference type="InterPro" id="IPR002401">
    <property type="entry name" value="Cyt_P450_E_grp-I"/>
</dbReference>
<dbReference type="SUPFAM" id="SSF48264">
    <property type="entry name" value="Cytochrome P450"/>
    <property type="match status" value="1"/>
</dbReference>
<sequence length="520" mass="58742">MAMECSGEGAQAAWVVVVGISMLSCVILWRCFKGNNKGAAPPSWPVVGMLPTILVHLHDLYEWSTQMVIDCGGTLDVKTPWIGHMFSLFTIDPKNIEYIVKTKFANFPRGAYFRSICSDLLGHGILNVDGQEWVEARKMISSVFHSQAYKNHLIHTLDELVKCRLIPAAEAACESGSTVDLQRLLVRFTFEHICVVGFGCETHDFESGEMEEVAKALEEAEEATLHRFTVPSTVWKAARMLGVGWEAKLSKSLLVTREFVDALVSIRRKEMAAGGGALPRRHDLLSKLMQMERNTSTDKELRDTCISAVLAGKDTSSVALCWFFWLLFHHPVVQHNILLEIRGIMQRSSGENKYEFTVNEVKEMQYLHAALTESLRLYPSLPLNFKAVKEDEVLPDGRRLKKGTSLVFSIYGMGRAESIWGSDCREFKPERWMREGVFVEESNAGRYPVFNGGPRVCLGKDFAYLQMKWVAALLLYRYRMEVVNDVEVEPKLGMNLFMKNGLLVTLHPRQSPSFDDADKN</sequence>
<dbReference type="PANTHER" id="PTHR24296">
    <property type="entry name" value="CYTOCHROME P450"/>
    <property type="match status" value="1"/>
</dbReference>
<evidence type="ECO:0000256" key="4">
    <source>
        <dbReference type="ARBA" id="ARBA00023002"/>
    </source>
</evidence>
<evidence type="ECO:0000256" key="1">
    <source>
        <dbReference type="ARBA" id="ARBA00005122"/>
    </source>
</evidence>
<feature type="transmembrane region" description="Helical" evidence="9">
    <location>
        <begin position="12"/>
        <end position="32"/>
    </location>
</feature>
<evidence type="ECO:0000256" key="6">
    <source>
        <dbReference type="ARBA" id="ARBA00023059"/>
    </source>
</evidence>
<comment type="pathway">
    <text evidence="1">Alkaloid biosynthesis; taxol biosynthesis.</text>
</comment>
<dbReference type="PRINTS" id="PR00385">
    <property type="entry name" value="P450"/>
</dbReference>
<keyword evidence="7 8" id="KW-0349">Heme</keyword>
<dbReference type="InterPro" id="IPR036396">
    <property type="entry name" value="Cyt_P450_sf"/>
</dbReference>
<comment type="caution">
    <text evidence="10">The sequence shown here is derived from an EMBL/GenBank/DDBJ whole genome shotgun (WGS) entry which is preliminary data.</text>
</comment>
<keyword evidence="5 7" id="KW-0408">Iron</keyword>
<evidence type="ECO:0000256" key="7">
    <source>
        <dbReference type="PIRSR" id="PIRSR602401-1"/>
    </source>
</evidence>
<comment type="similarity">
    <text evidence="2 8">Belongs to the cytochrome P450 family.</text>
</comment>
<dbReference type="InterPro" id="IPR001128">
    <property type="entry name" value="Cyt_P450"/>
</dbReference>
<dbReference type="Proteomes" id="UP000824469">
    <property type="component" value="Unassembled WGS sequence"/>
</dbReference>
<keyword evidence="9" id="KW-0472">Membrane</keyword>
<dbReference type="GO" id="GO:0004497">
    <property type="term" value="F:monooxygenase activity"/>
    <property type="evidence" value="ECO:0007669"/>
    <property type="project" value="UniProtKB-KW"/>
</dbReference>
<gene>
    <name evidence="10" type="ORF">KI387_042208</name>
</gene>
<evidence type="ECO:0000256" key="8">
    <source>
        <dbReference type="RuleBase" id="RU000461"/>
    </source>
</evidence>
<keyword evidence="4 8" id="KW-0560">Oxidoreductase</keyword>
<dbReference type="Gene3D" id="1.10.630.10">
    <property type="entry name" value="Cytochrome P450"/>
    <property type="match status" value="1"/>
</dbReference>
<protein>
    <recommendedName>
        <fullName evidence="12">Cytochrome P450</fullName>
    </recommendedName>
</protein>
<proteinExistence type="inferred from homology"/>
<dbReference type="InterPro" id="IPR017972">
    <property type="entry name" value="Cyt_P450_CS"/>
</dbReference>
<evidence type="ECO:0000313" key="11">
    <source>
        <dbReference type="Proteomes" id="UP000824469"/>
    </source>
</evidence>
<keyword evidence="8" id="KW-0503">Monooxygenase</keyword>
<evidence type="ECO:0000256" key="9">
    <source>
        <dbReference type="SAM" id="Phobius"/>
    </source>
</evidence>
<dbReference type="GO" id="GO:0020037">
    <property type="term" value="F:heme binding"/>
    <property type="evidence" value="ECO:0007669"/>
    <property type="project" value="InterPro"/>
</dbReference>
<evidence type="ECO:0000313" key="10">
    <source>
        <dbReference type="EMBL" id="KAH9292606.1"/>
    </source>
</evidence>
<dbReference type="EMBL" id="JAHRHJ020002791">
    <property type="protein sequence ID" value="KAH9292606.1"/>
    <property type="molecule type" value="Genomic_DNA"/>
</dbReference>
<keyword evidence="3 7" id="KW-0479">Metal-binding</keyword>
<evidence type="ECO:0000256" key="2">
    <source>
        <dbReference type="ARBA" id="ARBA00010617"/>
    </source>
</evidence>
<dbReference type="PROSITE" id="PS00086">
    <property type="entry name" value="CYTOCHROME_P450"/>
    <property type="match status" value="1"/>
</dbReference>
<dbReference type="Pfam" id="PF00067">
    <property type="entry name" value="p450"/>
    <property type="match status" value="1"/>
</dbReference>
<comment type="cofactor">
    <cofactor evidence="7">
        <name>heme</name>
        <dbReference type="ChEBI" id="CHEBI:30413"/>
    </cofactor>
</comment>
<feature type="binding site" description="axial binding residue" evidence="7">
    <location>
        <position position="457"/>
    </location>
    <ligand>
        <name>heme</name>
        <dbReference type="ChEBI" id="CHEBI:30413"/>
    </ligand>
    <ligandPart>
        <name>Fe</name>
        <dbReference type="ChEBI" id="CHEBI:18248"/>
    </ligandPart>
</feature>